<reference evidence="3 4" key="1">
    <citation type="journal article" date="2018" name="Mol. Biol. Evol.">
        <title>Broad Genomic Sampling Reveals a Smut Pathogenic Ancestry of the Fungal Clade Ustilaginomycotina.</title>
        <authorList>
            <person name="Kijpornyongpan T."/>
            <person name="Mondo S.J."/>
            <person name="Barry K."/>
            <person name="Sandor L."/>
            <person name="Lee J."/>
            <person name="Lipzen A."/>
            <person name="Pangilinan J."/>
            <person name="LaButti K."/>
            <person name="Hainaut M."/>
            <person name="Henrissat B."/>
            <person name="Grigoriev I.V."/>
            <person name="Spatafora J.W."/>
            <person name="Aime M.C."/>
        </authorList>
    </citation>
    <scope>NUCLEOTIDE SEQUENCE [LARGE SCALE GENOMIC DNA]</scope>
    <source>
        <strain evidence="3 4">MCA 3882</strain>
    </source>
</reference>
<feature type="compositionally biased region" description="Polar residues" evidence="1">
    <location>
        <begin position="101"/>
        <end position="115"/>
    </location>
</feature>
<feature type="region of interest" description="Disordered" evidence="1">
    <location>
        <begin position="93"/>
        <end position="122"/>
    </location>
</feature>
<dbReference type="InterPro" id="IPR036786">
    <property type="entry name" value="Ribosome_mat_SBDS_N_sf"/>
</dbReference>
<dbReference type="InterPro" id="IPR019783">
    <property type="entry name" value="SDO1/SBDS_N"/>
</dbReference>
<dbReference type="RefSeq" id="XP_025352906.1">
    <property type="nucleotide sequence ID" value="XM_025501081.1"/>
</dbReference>
<sequence>MGKEFHKVVYRHDPTETDLFQVIVNGEEYRKWKAGDKTIPLTEVVDAFEVFHTGQGAQGILGRPSKQQLDTIFGTHNDTAVVEQILEKGELQSASAKDRYGSTNDSKNFGNQVSAGATGGGR</sequence>
<dbReference type="PANTHER" id="PTHR10927">
    <property type="entry name" value="RIBOSOME MATURATION PROTEIN SBDS"/>
    <property type="match status" value="1"/>
</dbReference>
<evidence type="ECO:0000313" key="4">
    <source>
        <dbReference type="Proteomes" id="UP000245771"/>
    </source>
</evidence>
<evidence type="ECO:0000259" key="2">
    <source>
        <dbReference type="Pfam" id="PF01172"/>
    </source>
</evidence>
<dbReference type="Pfam" id="PF01172">
    <property type="entry name" value="SBDS_N"/>
    <property type="match status" value="1"/>
</dbReference>
<keyword evidence="4" id="KW-1185">Reference proteome</keyword>
<dbReference type="STRING" id="1280837.A0A316V5U0"/>
<dbReference type="Proteomes" id="UP000245771">
    <property type="component" value="Unassembled WGS sequence"/>
</dbReference>
<dbReference type="EMBL" id="KZ819605">
    <property type="protein sequence ID" value="PWN32604.1"/>
    <property type="molecule type" value="Genomic_DNA"/>
</dbReference>
<feature type="domain" description="Ribosome maturation protein SDO1/SBDS N-terminal" evidence="2">
    <location>
        <begin position="6"/>
        <end position="97"/>
    </location>
</feature>
<accession>A0A316V5U0</accession>
<dbReference type="OrthoDB" id="2567806at2759"/>
<dbReference type="PANTHER" id="PTHR10927:SF2">
    <property type="entry name" value="RESTRICTION OF TELOMERE CAPPING PROTEIN 3"/>
    <property type="match status" value="1"/>
</dbReference>
<proteinExistence type="predicted"/>
<organism evidence="3 4">
    <name type="scientific">Meira miltonrushii</name>
    <dbReference type="NCBI Taxonomy" id="1280837"/>
    <lineage>
        <taxon>Eukaryota</taxon>
        <taxon>Fungi</taxon>
        <taxon>Dikarya</taxon>
        <taxon>Basidiomycota</taxon>
        <taxon>Ustilaginomycotina</taxon>
        <taxon>Exobasidiomycetes</taxon>
        <taxon>Exobasidiales</taxon>
        <taxon>Brachybasidiaceae</taxon>
        <taxon>Meira</taxon>
    </lineage>
</organism>
<evidence type="ECO:0000256" key="1">
    <source>
        <dbReference type="SAM" id="MobiDB-lite"/>
    </source>
</evidence>
<name>A0A316V5U0_9BASI</name>
<dbReference type="AlphaFoldDB" id="A0A316V5U0"/>
<dbReference type="GeneID" id="37022862"/>
<dbReference type="Gene3D" id="3.30.1250.10">
    <property type="entry name" value="Ribosome maturation protein SBDS, N-terminal domain"/>
    <property type="match status" value="1"/>
</dbReference>
<dbReference type="InterPro" id="IPR039100">
    <property type="entry name" value="Sdo1/SBDS-like"/>
</dbReference>
<dbReference type="FunCoup" id="A0A316V5U0">
    <property type="interactions" value="22"/>
</dbReference>
<dbReference type="InParanoid" id="A0A316V5U0"/>
<gene>
    <name evidence="3" type="ORF">FA14DRAFT_181287</name>
</gene>
<evidence type="ECO:0000313" key="3">
    <source>
        <dbReference type="EMBL" id="PWN32604.1"/>
    </source>
</evidence>
<dbReference type="SUPFAM" id="SSF89895">
    <property type="entry name" value="FYSH domain"/>
    <property type="match status" value="1"/>
</dbReference>
<protein>
    <submittedName>
        <fullName evidence="3">DUF1960-domain-containing protein</fullName>
    </submittedName>
</protein>